<sequence length="198" mass="21972">MPSVTRFLCLASLGINALVLMDLVHPNNLIFIREPVTQRYEIWRIFTSLFLGSGGFSYALELVILYLIAEQLESGSFSRKSADFAWQLIIIGTAIIIVCLPLNTQILTHPFLVALSCLCAALASSRARISLLDMFRVPVKYTPYIVVAFDILKCGPAAAVHSIVGMVVGCLCWWSMWAGRKPILRSLSRAPAWLRSLV</sequence>
<feature type="transmembrane region" description="Helical" evidence="7">
    <location>
        <begin position="106"/>
        <end position="123"/>
    </location>
</feature>
<comment type="subcellular location">
    <subcellularLocation>
        <location evidence="1 7">Endoplasmic reticulum membrane</location>
        <topology evidence="1 7">Multi-pass membrane protein</topology>
    </subcellularLocation>
</comment>
<dbReference type="HOGENOM" id="CLU_051898_2_0_1"/>
<evidence type="ECO:0000256" key="1">
    <source>
        <dbReference type="ARBA" id="ARBA00004477"/>
    </source>
</evidence>
<evidence type="ECO:0000256" key="5">
    <source>
        <dbReference type="ARBA" id="ARBA00022989"/>
    </source>
</evidence>
<dbReference type="InterPro" id="IPR035952">
    <property type="entry name" value="Rhomboid-like_sf"/>
</dbReference>
<dbReference type="GO" id="GO:0006950">
    <property type="term" value="P:response to stress"/>
    <property type="evidence" value="ECO:0007669"/>
    <property type="project" value="UniProtKB-ARBA"/>
</dbReference>
<dbReference type="Gene3D" id="1.20.1540.10">
    <property type="entry name" value="Rhomboid-like"/>
    <property type="match status" value="1"/>
</dbReference>
<evidence type="ECO:0000256" key="6">
    <source>
        <dbReference type="ARBA" id="ARBA00023136"/>
    </source>
</evidence>
<proteinExistence type="inferred from homology"/>
<evidence type="ECO:0000313" key="8">
    <source>
        <dbReference type="EMBL" id="KIL62875.1"/>
    </source>
</evidence>
<dbReference type="OrthoDB" id="1716531at2759"/>
<keyword evidence="4 7" id="KW-0256">Endoplasmic reticulum</keyword>
<gene>
    <name evidence="8" type="ORF">M378DRAFT_738640</name>
</gene>
<reference evidence="8 9" key="1">
    <citation type="submission" date="2014-04" db="EMBL/GenBank/DDBJ databases">
        <title>Evolutionary Origins and Diversification of the Mycorrhizal Mutualists.</title>
        <authorList>
            <consortium name="DOE Joint Genome Institute"/>
            <consortium name="Mycorrhizal Genomics Consortium"/>
            <person name="Kohler A."/>
            <person name="Kuo A."/>
            <person name="Nagy L.G."/>
            <person name="Floudas D."/>
            <person name="Copeland A."/>
            <person name="Barry K.W."/>
            <person name="Cichocki N."/>
            <person name="Veneault-Fourrey C."/>
            <person name="LaButti K."/>
            <person name="Lindquist E.A."/>
            <person name="Lipzen A."/>
            <person name="Lundell T."/>
            <person name="Morin E."/>
            <person name="Murat C."/>
            <person name="Riley R."/>
            <person name="Ohm R."/>
            <person name="Sun H."/>
            <person name="Tunlid A."/>
            <person name="Henrissat B."/>
            <person name="Grigoriev I.V."/>
            <person name="Hibbett D.S."/>
            <person name="Martin F."/>
        </authorList>
    </citation>
    <scope>NUCLEOTIDE SEQUENCE [LARGE SCALE GENOMIC DNA]</scope>
    <source>
        <strain evidence="8 9">Koide BX008</strain>
    </source>
</reference>
<dbReference type="EMBL" id="KN818265">
    <property type="protein sequence ID" value="KIL62875.1"/>
    <property type="molecule type" value="Genomic_DNA"/>
</dbReference>
<name>A0A0C2SI77_AMAMK</name>
<evidence type="ECO:0000256" key="4">
    <source>
        <dbReference type="ARBA" id="ARBA00022824"/>
    </source>
</evidence>
<accession>A0A0C2SI77</accession>
<feature type="transmembrane region" description="Helical" evidence="7">
    <location>
        <begin position="81"/>
        <end position="100"/>
    </location>
</feature>
<comment type="similarity">
    <text evidence="2 7">Belongs to the derlin family.</text>
</comment>
<evidence type="ECO:0000256" key="3">
    <source>
        <dbReference type="ARBA" id="ARBA00022692"/>
    </source>
</evidence>
<keyword evidence="6 7" id="KW-0472">Membrane</keyword>
<feature type="transmembrane region" description="Helical" evidence="7">
    <location>
        <begin position="158"/>
        <end position="179"/>
    </location>
</feature>
<dbReference type="STRING" id="946122.A0A0C2SI77"/>
<feature type="transmembrane region" description="Helical" evidence="7">
    <location>
        <begin position="42"/>
        <end position="69"/>
    </location>
</feature>
<dbReference type="InParanoid" id="A0A0C2SI77"/>
<comment type="function">
    <text evidence="7">May be involved in the degradation of misfolded endoplasmic reticulum (ER) luminal proteins.</text>
</comment>
<evidence type="ECO:0000256" key="2">
    <source>
        <dbReference type="ARBA" id="ARBA00008917"/>
    </source>
</evidence>
<dbReference type="Proteomes" id="UP000054549">
    <property type="component" value="Unassembled WGS sequence"/>
</dbReference>
<evidence type="ECO:0000256" key="7">
    <source>
        <dbReference type="RuleBase" id="RU363059"/>
    </source>
</evidence>
<keyword evidence="3 7" id="KW-0812">Transmembrane</keyword>
<dbReference type="GO" id="GO:0005789">
    <property type="term" value="C:endoplasmic reticulum membrane"/>
    <property type="evidence" value="ECO:0007669"/>
    <property type="project" value="UniProtKB-SubCell"/>
</dbReference>
<keyword evidence="5 7" id="KW-1133">Transmembrane helix</keyword>
<dbReference type="Pfam" id="PF04511">
    <property type="entry name" value="DER1"/>
    <property type="match status" value="1"/>
</dbReference>
<evidence type="ECO:0000313" key="9">
    <source>
        <dbReference type="Proteomes" id="UP000054549"/>
    </source>
</evidence>
<dbReference type="PANTHER" id="PTHR11009">
    <property type="entry name" value="DER1-LIKE PROTEIN, DERLIN"/>
    <property type="match status" value="1"/>
</dbReference>
<protein>
    <recommendedName>
        <fullName evidence="7">Derlin</fullName>
    </recommendedName>
</protein>
<organism evidence="8 9">
    <name type="scientific">Amanita muscaria (strain Koide BX008)</name>
    <dbReference type="NCBI Taxonomy" id="946122"/>
    <lineage>
        <taxon>Eukaryota</taxon>
        <taxon>Fungi</taxon>
        <taxon>Dikarya</taxon>
        <taxon>Basidiomycota</taxon>
        <taxon>Agaricomycotina</taxon>
        <taxon>Agaricomycetes</taxon>
        <taxon>Agaricomycetidae</taxon>
        <taxon>Agaricales</taxon>
        <taxon>Pluteineae</taxon>
        <taxon>Amanitaceae</taxon>
        <taxon>Amanita</taxon>
    </lineage>
</organism>
<dbReference type="SUPFAM" id="SSF144091">
    <property type="entry name" value="Rhomboid-like"/>
    <property type="match status" value="1"/>
</dbReference>
<dbReference type="InterPro" id="IPR007599">
    <property type="entry name" value="DER1"/>
</dbReference>
<dbReference type="AlphaFoldDB" id="A0A0C2SI77"/>
<keyword evidence="9" id="KW-1185">Reference proteome</keyword>